<dbReference type="InterPro" id="IPR002401">
    <property type="entry name" value="Cyt_P450_E_grp-I"/>
</dbReference>
<reference evidence="16" key="1">
    <citation type="submission" date="2024-06" db="EMBL/GenBank/DDBJ databases">
        <title>Multi-omics analyses provide insights into the biosynthesis of the anticancer antibiotic pleurotin in Hohenbuehelia grisea.</title>
        <authorList>
            <person name="Weaver J.A."/>
            <person name="Alberti F."/>
        </authorList>
    </citation>
    <scope>NUCLEOTIDE SEQUENCE [LARGE SCALE GENOMIC DNA]</scope>
    <source>
        <strain evidence="16">T-177</strain>
    </source>
</reference>
<keyword evidence="10 13" id="KW-0408">Iron</keyword>
<dbReference type="InterPro" id="IPR050121">
    <property type="entry name" value="Cytochrome_P450_monoxygenase"/>
</dbReference>
<evidence type="ECO:0000256" key="2">
    <source>
        <dbReference type="ARBA" id="ARBA00004370"/>
    </source>
</evidence>
<evidence type="ECO:0000313" key="15">
    <source>
        <dbReference type="EMBL" id="KAL0948649.1"/>
    </source>
</evidence>
<comment type="pathway">
    <text evidence="3">Secondary metabolite biosynthesis; terpenoid biosynthesis.</text>
</comment>
<evidence type="ECO:0000256" key="9">
    <source>
        <dbReference type="ARBA" id="ARBA00023002"/>
    </source>
</evidence>
<keyword evidence="8 14" id="KW-1133">Transmembrane helix</keyword>
<dbReference type="InterPro" id="IPR001128">
    <property type="entry name" value="Cyt_P450"/>
</dbReference>
<gene>
    <name evidence="15" type="ORF">HGRIS_010453</name>
</gene>
<evidence type="ECO:0000256" key="11">
    <source>
        <dbReference type="ARBA" id="ARBA00023033"/>
    </source>
</evidence>
<keyword evidence="16" id="KW-1185">Reference proteome</keyword>
<keyword evidence="6 14" id="KW-0812">Transmembrane</keyword>
<sequence>MNSSLLGYAFVVIGALLYTIYKRLTRISIAHVPGPESDSFLVGNLHEFFSSQAGECDFKWQAEFGDVIRVKASLGEDQLLVMDPKALHYIYHASGYDFAKPPARRELARAISGSGVTWAEGESHKRQRRIMLPGFGLQEARALFPVFSRYANQMTDKWKEILETTKGGEATINVSQWLSRAMLDAIGEAAFDYHFNTLENNDDPLGQAYFRLTMSTYGVPTKAAILMQGITGRLPQWMVRLLFDYAPMKSLLHARVTAQLATAVAQDLVRAKLEALAHGEVKKDILSLLVKSNTAANESVRLSDHELISQMRALMFTGHETSANMLTWILLELACQPHIQDRLREEIRETERACRARGSLELTLPDIDGMVYYQAVLKESFRMHPVGISTFRKATKDCVLPLSTPIVTTSGEVINDLPIPRGLNIIGSVIGYNRNKDVFGADSHVFNPDRWLVPKKEDPNATRIGVYNNLFTFSGGVRTCPGWRIAMVEMQTFLAELVSCFEFSLTDEARTIRRESALVMIPTVEGRINEGAQLPLKVKLARRD</sequence>
<evidence type="ECO:0000256" key="4">
    <source>
        <dbReference type="ARBA" id="ARBA00010617"/>
    </source>
</evidence>
<dbReference type="PRINTS" id="PR00385">
    <property type="entry name" value="P450"/>
</dbReference>
<comment type="caution">
    <text evidence="15">The sequence shown here is derived from an EMBL/GenBank/DDBJ whole genome shotgun (WGS) entry which is preliminary data.</text>
</comment>
<dbReference type="PANTHER" id="PTHR24305:SF166">
    <property type="entry name" value="CYTOCHROME P450 12A4, MITOCHONDRIAL-RELATED"/>
    <property type="match status" value="1"/>
</dbReference>
<evidence type="ECO:0000256" key="13">
    <source>
        <dbReference type="RuleBase" id="RU000461"/>
    </source>
</evidence>
<dbReference type="Proteomes" id="UP001556367">
    <property type="component" value="Unassembled WGS sequence"/>
</dbReference>
<evidence type="ECO:0000256" key="1">
    <source>
        <dbReference type="ARBA" id="ARBA00001971"/>
    </source>
</evidence>
<dbReference type="InterPro" id="IPR036396">
    <property type="entry name" value="Cyt_P450_sf"/>
</dbReference>
<evidence type="ECO:0000256" key="7">
    <source>
        <dbReference type="ARBA" id="ARBA00022723"/>
    </source>
</evidence>
<keyword evidence="7 13" id="KW-0479">Metal-binding</keyword>
<dbReference type="Pfam" id="PF00067">
    <property type="entry name" value="p450"/>
    <property type="match status" value="1"/>
</dbReference>
<evidence type="ECO:0000256" key="5">
    <source>
        <dbReference type="ARBA" id="ARBA00022617"/>
    </source>
</evidence>
<evidence type="ECO:0000313" key="16">
    <source>
        <dbReference type="Proteomes" id="UP001556367"/>
    </source>
</evidence>
<keyword evidence="12 14" id="KW-0472">Membrane</keyword>
<proteinExistence type="inferred from homology"/>
<accession>A0ABR3IZ56</accession>
<dbReference type="EMBL" id="JASNQZ010000013">
    <property type="protein sequence ID" value="KAL0948649.1"/>
    <property type="molecule type" value="Genomic_DNA"/>
</dbReference>
<evidence type="ECO:0000256" key="6">
    <source>
        <dbReference type="ARBA" id="ARBA00022692"/>
    </source>
</evidence>
<evidence type="ECO:0008006" key="17">
    <source>
        <dbReference type="Google" id="ProtNLM"/>
    </source>
</evidence>
<organism evidence="15 16">
    <name type="scientific">Hohenbuehelia grisea</name>
    <dbReference type="NCBI Taxonomy" id="104357"/>
    <lineage>
        <taxon>Eukaryota</taxon>
        <taxon>Fungi</taxon>
        <taxon>Dikarya</taxon>
        <taxon>Basidiomycota</taxon>
        <taxon>Agaricomycotina</taxon>
        <taxon>Agaricomycetes</taxon>
        <taxon>Agaricomycetidae</taxon>
        <taxon>Agaricales</taxon>
        <taxon>Pleurotineae</taxon>
        <taxon>Pleurotaceae</taxon>
        <taxon>Hohenbuehelia</taxon>
    </lineage>
</organism>
<evidence type="ECO:0000256" key="8">
    <source>
        <dbReference type="ARBA" id="ARBA00022989"/>
    </source>
</evidence>
<evidence type="ECO:0000256" key="14">
    <source>
        <dbReference type="SAM" id="Phobius"/>
    </source>
</evidence>
<keyword evidence="5 13" id="KW-0349">Heme</keyword>
<name>A0ABR3IZ56_9AGAR</name>
<keyword evidence="11 13" id="KW-0503">Monooxygenase</keyword>
<comment type="similarity">
    <text evidence="4 13">Belongs to the cytochrome P450 family.</text>
</comment>
<dbReference type="Gene3D" id="1.10.630.10">
    <property type="entry name" value="Cytochrome P450"/>
    <property type="match status" value="1"/>
</dbReference>
<comment type="cofactor">
    <cofactor evidence="1">
        <name>heme</name>
        <dbReference type="ChEBI" id="CHEBI:30413"/>
    </cofactor>
</comment>
<dbReference type="PROSITE" id="PS00086">
    <property type="entry name" value="CYTOCHROME_P450"/>
    <property type="match status" value="1"/>
</dbReference>
<evidence type="ECO:0000256" key="10">
    <source>
        <dbReference type="ARBA" id="ARBA00023004"/>
    </source>
</evidence>
<dbReference type="CDD" id="cd11069">
    <property type="entry name" value="CYP_FUM15-like"/>
    <property type="match status" value="1"/>
</dbReference>
<keyword evidence="9 13" id="KW-0560">Oxidoreductase</keyword>
<dbReference type="SUPFAM" id="SSF48264">
    <property type="entry name" value="Cytochrome P450"/>
    <property type="match status" value="1"/>
</dbReference>
<protein>
    <recommendedName>
        <fullName evidence="17">Cytochrome P450</fullName>
    </recommendedName>
</protein>
<dbReference type="PANTHER" id="PTHR24305">
    <property type="entry name" value="CYTOCHROME P450"/>
    <property type="match status" value="1"/>
</dbReference>
<feature type="transmembrane region" description="Helical" evidence="14">
    <location>
        <begin position="6"/>
        <end position="21"/>
    </location>
</feature>
<dbReference type="PRINTS" id="PR00463">
    <property type="entry name" value="EP450I"/>
</dbReference>
<dbReference type="InterPro" id="IPR017972">
    <property type="entry name" value="Cyt_P450_CS"/>
</dbReference>
<comment type="subcellular location">
    <subcellularLocation>
        <location evidence="2">Membrane</location>
    </subcellularLocation>
</comment>
<evidence type="ECO:0000256" key="12">
    <source>
        <dbReference type="ARBA" id="ARBA00023136"/>
    </source>
</evidence>
<evidence type="ECO:0000256" key="3">
    <source>
        <dbReference type="ARBA" id="ARBA00004721"/>
    </source>
</evidence>